<proteinExistence type="predicted"/>
<comment type="caution">
    <text evidence="1">The sequence shown here is derived from an EMBL/GenBank/DDBJ whole genome shotgun (WGS) entry which is preliminary data.</text>
</comment>
<protein>
    <submittedName>
        <fullName evidence="1">Uncharacterized protein</fullName>
    </submittedName>
</protein>
<evidence type="ECO:0000313" key="2">
    <source>
        <dbReference type="Proteomes" id="UP000807159"/>
    </source>
</evidence>
<evidence type="ECO:0000313" key="1">
    <source>
        <dbReference type="EMBL" id="KAH8508381.1"/>
    </source>
</evidence>
<dbReference type="AlphaFoldDB" id="A0A8T2YTP4"/>
<sequence length="166" mass="17366">MPVLTSLMALARNSSLQMLVGFENARALTDVVGMRIIYLRKEDPVHALLLVVSPYIATFTSILTATTFKLCKPGASLGGGCPIEQGPGEGADRIGQVIVLAPEAGELDNWFGLAEDINSFGLFDLLSSCLSLSEEINSTGSILVAEERPVAIVAVGNAFSGGRAGI</sequence>
<name>A0A8T2YTP4_POPDE</name>
<gene>
    <name evidence="1" type="ORF">H0E87_010484</name>
</gene>
<dbReference type="EMBL" id="JACEGQ020000005">
    <property type="protein sequence ID" value="KAH8508381.1"/>
    <property type="molecule type" value="Genomic_DNA"/>
</dbReference>
<dbReference type="Proteomes" id="UP000807159">
    <property type="component" value="Chromosome 5"/>
</dbReference>
<reference evidence="1" key="1">
    <citation type="journal article" date="2021" name="J. Hered.">
        <title>Genome Assembly of Salicaceae Populus deltoides (Eastern Cottonwood) I-69 Based on Nanopore Sequencing and Hi-C Technologies.</title>
        <authorList>
            <person name="Bai S."/>
            <person name="Wu H."/>
            <person name="Zhang J."/>
            <person name="Pan Z."/>
            <person name="Zhao W."/>
            <person name="Li Z."/>
            <person name="Tong C."/>
        </authorList>
    </citation>
    <scope>NUCLEOTIDE SEQUENCE</scope>
    <source>
        <tissue evidence="1">Leaf</tissue>
    </source>
</reference>
<accession>A0A8T2YTP4</accession>
<keyword evidence="2" id="KW-1185">Reference proteome</keyword>
<organism evidence="1 2">
    <name type="scientific">Populus deltoides</name>
    <name type="common">Eastern poplar</name>
    <name type="synonym">Eastern cottonwood</name>
    <dbReference type="NCBI Taxonomy" id="3696"/>
    <lineage>
        <taxon>Eukaryota</taxon>
        <taxon>Viridiplantae</taxon>
        <taxon>Streptophyta</taxon>
        <taxon>Embryophyta</taxon>
        <taxon>Tracheophyta</taxon>
        <taxon>Spermatophyta</taxon>
        <taxon>Magnoliopsida</taxon>
        <taxon>eudicotyledons</taxon>
        <taxon>Gunneridae</taxon>
        <taxon>Pentapetalae</taxon>
        <taxon>rosids</taxon>
        <taxon>fabids</taxon>
        <taxon>Malpighiales</taxon>
        <taxon>Salicaceae</taxon>
        <taxon>Saliceae</taxon>
        <taxon>Populus</taxon>
    </lineage>
</organism>